<dbReference type="AlphaFoldDB" id="A0A090IY55"/>
<proteinExistence type="predicted"/>
<dbReference type="Pfam" id="PF17479">
    <property type="entry name" value="DUF3048_C"/>
    <property type="match status" value="1"/>
</dbReference>
<feature type="compositionally biased region" description="Basic and acidic residues" evidence="1">
    <location>
        <begin position="61"/>
        <end position="77"/>
    </location>
</feature>
<organism evidence="4 5">
    <name type="scientific">Caldibacillus thermoamylovorans</name>
    <dbReference type="NCBI Taxonomy" id="35841"/>
    <lineage>
        <taxon>Bacteria</taxon>
        <taxon>Bacillati</taxon>
        <taxon>Bacillota</taxon>
        <taxon>Bacilli</taxon>
        <taxon>Bacillales</taxon>
        <taxon>Bacillaceae</taxon>
        <taxon>Caldibacillus</taxon>
    </lineage>
</organism>
<dbReference type="Pfam" id="PF11258">
    <property type="entry name" value="DUF3048"/>
    <property type="match status" value="1"/>
</dbReference>
<dbReference type="InterPro" id="IPR023158">
    <property type="entry name" value="YerB-like_sf"/>
</dbReference>
<accession>A0A090IY55</accession>
<feature type="region of interest" description="Disordered" evidence="1">
    <location>
        <begin position="55"/>
        <end position="84"/>
    </location>
</feature>
<sequence>MSCKKKFCFLLYCVKIIKGYTNYNLKGLDRVKKRVNWLLFIVALFLLMSCSKNEVPSSKQTDTKDLEKTETKEEESKYTYPLTGLPTDKKPENRAVTVMVNNHPEGRPQSGLTKADLVFEILAEGGVTRFLAVFQSEKPEMIGPVRSARPYYVEVAKGLDALYVHHGWSEKAQKMLESGYVDSLNGLFYDGTLFERSSKRKAPHNSYITYDHIEEGAEEENFSMVGAPEPYVFLKEDEEVGGTEQSSAKISYSTKTFEVRYEYDPASSTYKRFSAGVQTVDNETGDPVLLNNIFIVETNHRTIDSYGLLDIDLTSGGRAFLLQKGKLQEIQWENQDGRIVPYLNGKEVPLVPGKTWINIVPDLDKMVQF</sequence>
<evidence type="ECO:0000259" key="3">
    <source>
        <dbReference type="Pfam" id="PF17479"/>
    </source>
</evidence>
<name>A0A090IY55_9BACI</name>
<evidence type="ECO:0000259" key="2">
    <source>
        <dbReference type="Pfam" id="PF11258"/>
    </source>
</evidence>
<dbReference type="Proteomes" id="UP000040576">
    <property type="component" value="Unassembled WGS sequence"/>
</dbReference>
<evidence type="ECO:0000313" key="4">
    <source>
        <dbReference type="EMBL" id="CEE00465.1"/>
    </source>
</evidence>
<feature type="domain" description="DUF3048" evidence="2">
    <location>
        <begin position="82"/>
        <end position="222"/>
    </location>
</feature>
<gene>
    <name evidence="4" type="primary">yerB</name>
    <name evidence="4" type="ORF">BT1A1_0610</name>
</gene>
<dbReference type="EMBL" id="CCRF01000022">
    <property type="protein sequence ID" value="CEE00465.1"/>
    <property type="molecule type" value="Genomic_DNA"/>
</dbReference>
<reference evidence="4 5" key="1">
    <citation type="submission" date="2014-07" db="EMBL/GenBank/DDBJ databases">
        <authorList>
            <person name="Wibberg Daniel"/>
        </authorList>
    </citation>
    <scope>NUCLEOTIDE SEQUENCE [LARGE SCALE GENOMIC DNA]</scope>
</reference>
<keyword evidence="4" id="KW-0449">Lipoprotein</keyword>
<evidence type="ECO:0000313" key="5">
    <source>
        <dbReference type="Proteomes" id="UP000040576"/>
    </source>
</evidence>
<dbReference type="Gene3D" id="3.50.90.10">
    <property type="entry name" value="YerB-like"/>
    <property type="match status" value="1"/>
</dbReference>
<dbReference type="InterPro" id="IPR035328">
    <property type="entry name" value="DUF3048_C"/>
</dbReference>
<dbReference type="SUPFAM" id="SSF159774">
    <property type="entry name" value="YerB-like"/>
    <property type="match status" value="1"/>
</dbReference>
<keyword evidence="5" id="KW-1185">Reference proteome</keyword>
<evidence type="ECO:0000256" key="1">
    <source>
        <dbReference type="SAM" id="MobiDB-lite"/>
    </source>
</evidence>
<dbReference type="InterPro" id="IPR021416">
    <property type="entry name" value="DUF3048_N"/>
</dbReference>
<protein>
    <submittedName>
        <fullName evidence="4">Putative lipoprotein YerB</fullName>
    </submittedName>
</protein>
<feature type="domain" description="DUF3048" evidence="3">
    <location>
        <begin position="249"/>
        <end position="357"/>
    </location>
</feature>